<keyword evidence="4" id="KW-0804">Transcription</keyword>
<dbReference type="Gene3D" id="1.10.1740.10">
    <property type="match status" value="1"/>
</dbReference>
<dbReference type="Proteomes" id="UP000245379">
    <property type="component" value="Unassembled WGS sequence"/>
</dbReference>
<gene>
    <name evidence="7" type="ORF">DHW03_06510</name>
</gene>
<evidence type="ECO:0000256" key="2">
    <source>
        <dbReference type="ARBA" id="ARBA00023015"/>
    </source>
</evidence>
<dbReference type="Gene3D" id="1.10.10.10">
    <property type="entry name" value="Winged helix-like DNA-binding domain superfamily/Winged helix DNA-binding domain"/>
    <property type="match status" value="1"/>
</dbReference>
<dbReference type="InterPro" id="IPR013324">
    <property type="entry name" value="RNA_pol_sigma_r3/r4-like"/>
</dbReference>
<evidence type="ECO:0000313" key="7">
    <source>
        <dbReference type="EMBL" id="PWS29461.1"/>
    </source>
</evidence>
<dbReference type="GO" id="GO:0006352">
    <property type="term" value="P:DNA-templated transcription initiation"/>
    <property type="evidence" value="ECO:0007669"/>
    <property type="project" value="InterPro"/>
</dbReference>
<sequence length="172" mass="20187">MESLNFKLDIYQYKQSLFDRAFAYTKDEDDAADLVQDTFMKAFRFSNKFELGSNVRAWLFTILKNTFLNHYHKVKRKNEVVTQGEELTSVQLFQSATINKGTNKFMMEDIQKALSLLPEDGRICFTRYFEGYKYHEIADEMKIPLGTVKTKIHVARILLKKMLKNYNVGVNN</sequence>
<evidence type="ECO:0000256" key="4">
    <source>
        <dbReference type="ARBA" id="ARBA00023163"/>
    </source>
</evidence>
<dbReference type="GO" id="GO:0003677">
    <property type="term" value="F:DNA binding"/>
    <property type="evidence" value="ECO:0007669"/>
    <property type="project" value="InterPro"/>
</dbReference>
<keyword evidence="3" id="KW-0731">Sigma factor</keyword>
<evidence type="ECO:0000259" key="6">
    <source>
        <dbReference type="Pfam" id="PF08281"/>
    </source>
</evidence>
<dbReference type="Pfam" id="PF08281">
    <property type="entry name" value="Sigma70_r4_2"/>
    <property type="match status" value="1"/>
</dbReference>
<dbReference type="CDD" id="cd06171">
    <property type="entry name" value="Sigma70_r4"/>
    <property type="match status" value="1"/>
</dbReference>
<protein>
    <submittedName>
        <fullName evidence="7">RNA polymerase subunit sigma</fullName>
    </submittedName>
</protein>
<dbReference type="InterPro" id="IPR013249">
    <property type="entry name" value="RNA_pol_sigma70_r4_t2"/>
</dbReference>
<dbReference type="PANTHER" id="PTHR43133:SF25">
    <property type="entry name" value="RNA POLYMERASE SIGMA FACTOR RFAY-RELATED"/>
    <property type="match status" value="1"/>
</dbReference>
<name>A0A317ERC8_9SPHI</name>
<comment type="caution">
    <text evidence="7">The sequence shown here is derived from an EMBL/GenBank/DDBJ whole genome shotgun (WGS) entry which is preliminary data.</text>
</comment>
<dbReference type="OrthoDB" id="9803470at2"/>
<dbReference type="RefSeq" id="WP_109924885.1">
    <property type="nucleotide sequence ID" value="NZ_QGNZ01000001.1"/>
</dbReference>
<dbReference type="EMBL" id="QGNZ01000001">
    <property type="protein sequence ID" value="PWS29461.1"/>
    <property type="molecule type" value="Genomic_DNA"/>
</dbReference>
<evidence type="ECO:0000256" key="1">
    <source>
        <dbReference type="ARBA" id="ARBA00010641"/>
    </source>
</evidence>
<dbReference type="Pfam" id="PF04542">
    <property type="entry name" value="Sigma70_r2"/>
    <property type="match status" value="1"/>
</dbReference>
<keyword evidence="8" id="KW-1185">Reference proteome</keyword>
<dbReference type="InterPro" id="IPR007627">
    <property type="entry name" value="RNA_pol_sigma70_r2"/>
</dbReference>
<evidence type="ECO:0000256" key="3">
    <source>
        <dbReference type="ARBA" id="ARBA00023082"/>
    </source>
</evidence>
<dbReference type="InterPro" id="IPR039425">
    <property type="entry name" value="RNA_pol_sigma-70-like"/>
</dbReference>
<dbReference type="SUPFAM" id="SSF88659">
    <property type="entry name" value="Sigma3 and sigma4 domains of RNA polymerase sigma factors"/>
    <property type="match status" value="1"/>
</dbReference>
<dbReference type="PANTHER" id="PTHR43133">
    <property type="entry name" value="RNA POLYMERASE ECF-TYPE SIGMA FACTO"/>
    <property type="match status" value="1"/>
</dbReference>
<dbReference type="InterPro" id="IPR036388">
    <property type="entry name" value="WH-like_DNA-bd_sf"/>
</dbReference>
<organism evidence="7 8">
    <name type="scientific">Pedobacter yonginense</name>
    <dbReference type="NCBI Taxonomy" id="651869"/>
    <lineage>
        <taxon>Bacteria</taxon>
        <taxon>Pseudomonadati</taxon>
        <taxon>Bacteroidota</taxon>
        <taxon>Sphingobacteriia</taxon>
        <taxon>Sphingobacteriales</taxon>
        <taxon>Sphingobacteriaceae</taxon>
        <taxon>Pedobacter</taxon>
    </lineage>
</organism>
<proteinExistence type="inferred from homology"/>
<comment type="similarity">
    <text evidence="1">Belongs to the sigma-70 factor family. ECF subfamily.</text>
</comment>
<reference evidence="7 8" key="1">
    <citation type="submission" date="2018-05" db="EMBL/GenBank/DDBJ databases">
        <title>Pedobacter paludis sp. nov., isolated from wetland soil.</title>
        <authorList>
            <person name="Zhang Y."/>
            <person name="Wang G."/>
        </authorList>
    </citation>
    <scope>NUCLEOTIDE SEQUENCE [LARGE SCALE GENOMIC DNA]</scope>
    <source>
        <strain evidence="7 8">KCTC22721</strain>
    </source>
</reference>
<keyword evidence="2" id="KW-0805">Transcription regulation</keyword>
<dbReference type="GO" id="GO:0016987">
    <property type="term" value="F:sigma factor activity"/>
    <property type="evidence" value="ECO:0007669"/>
    <property type="project" value="UniProtKB-KW"/>
</dbReference>
<accession>A0A317ERC8</accession>
<evidence type="ECO:0000313" key="8">
    <source>
        <dbReference type="Proteomes" id="UP000245379"/>
    </source>
</evidence>
<dbReference type="InterPro" id="IPR014284">
    <property type="entry name" value="RNA_pol_sigma-70_dom"/>
</dbReference>
<dbReference type="SUPFAM" id="SSF88946">
    <property type="entry name" value="Sigma2 domain of RNA polymerase sigma factors"/>
    <property type="match status" value="1"/>
</dbReference>
<dbReference type="NCBIfam" id="TIGR02937">
    <property type="entry name" value="sigma70-ECF"/>
    <property type="match status" value="1"/>
</dbReference>
<dbReference type="AlphaFoldDB" id="A0A317ERC8"/>
<feature type="domain" description="RNA polymerase sigma-70 region 2" evidence="5">
    <location>
        <begin position="12"/>
        <end position="76"/>
    </location>
</feature>
<feature type="domain" description="RNA polymerase sigma factor 70 region 4 type 2" evidence="6">
    <location>
        <begin position="108"/>
        <end position="156"/>
    </location>
</feature>
<dbReference type="InterPro" id="IPR013325">
    <property type="entry name" value="RNA_pol_sigma_r2"/>
</dbReference>
<evidence type="ECO:0000259" key="5">
    <source>
        <dbReference type="Pfam" id="PF04542"/>
    </source>
</evidence>